<accession>A0A9J5XB85</accession>
<dbReference type="AlphaFoldDB" id="A0A9J5XB85"/>
<keyword evidence="2" id="KW-1185">Reference proteome</keyword>
<dbReference type="OrthoDB" id="1301178at2759"/>
<evidence type="ECO:0000313" key="1">
    <source>
        <dbReference type="EMBL" id="KAG5584861.1"/>
    </source>
</evidence>
<protein>
    <submittedName>
        <fullName evidence="1">Uncharacterized protein</fullName>
    </submittedName>
</protein>
<evidence type="ECO:0000313" key="2">
    <source>
        <dbReference type="Proteomes" id="UP000824120"/>
    </source>
</evidence>
<proteinExistence type="predicted"/>
<dbReference type="Proteomes" id="UP000824120">
    <property type="component" value="Chromosome 9"/>
</dbReference>
<comment type="caution">
    <text evidence="1">The sequence shown here is derived from an EMBL/GenBank/DDBJ whole genome shotgun (WGS) entry which is preliminary data.</text>
</comment>
<gene>
    <name evidence="1" type="ORF">H5410_045295</name>
</gene>
<reference evidence="1 2" key="1">
    <citation type="submission" date="2020-09" db="EMBL/GenBank/DDBJ databases">
        <title>De no assembly of potato wild relative species, Solanum commersonii.</title>
        <authorList>
            <person name="Cho K."/>
        </authorList>
    </citation>
    <scope>NUCLEOTIDE SEQUENCE [LARGE SCALE GENOMIC DNA]</scope>
    <source>
        <strain evidence="1">LZ3.2</strain>
        <tissue evidence="1">Leaf</tissue>
    </source>
</reference>
<dbReference type="EMBL" id="JACXVP010000009">
    <property type="protein sequence ID" value="KAG5584861.1"/>
    <property type="molecule type" value="Genomic_DNA"/>
</dbReference>
<sequence length="116" mass="13228">MGDVRVKTYIMSDTKIDRVICFFSQDLIEKEMLMTSSFSIGFPSFSVYGEGDKGDAFCDLSCKLEFMIASFQLSKWKVSFERDPILSPVMEPELIYSLVINTKREGKFGAAWPWPA</sequence>
<organism evidence="1 2">
    <name type="scientific">Solanum commersonii</name>
    <name type="common">Commerson's wild potato</name>
    <name type="synonym">Commerson's nightshade</name>
    <dbReference type="NCBI Taxonomy" id="4109"/>
    <lineage>
        <taxon>Eukaryota</taxon>
        <taxon>Viridiplantae</taxon>
        <taxon>Streptophyta</taxon>
        <taxon>Embryophyta</taxon>
        <taxon>Tracheophyta</taxon>
        <taxon>Spermatophyta</taxon>
        <taxon>Magnoliopsida</taxon>
        <taxon>eudicotyledons</taxon>
        <taxon>Gunneridae</taxon>
        <taxon>Pentapetalae</taxon>
        <taxon>asterids</taxon>
        <taxon>lamiids</taxon>
        <taxon>Solanales</taxon>
        <taxon>Solanaceae</taxon>
        <taxon>Solanoideae</taxon>
        <taxon>Solaneae</taxon>
        <taxon>Solanum</taxon>
    </lineage>
</organism>
<name>A0A9J5XB85_SOLCO</name>